<proteinExistence type="predicted"/>
<feature type="compositionally biased region" description="Polar residues" evidence="1">
    <location>
        <begin position="144"/>
        <end position="164"/>
    </location>
</feature>
<evidence type="ECO:0000313" key="3">
    <source>
        <dbReference type="EMBL" id="SHF15683.1"/>
    </source>
</evidence>
<dbReference type="GeneID" id="90994051"/>
<dbReference type="CDD" id="cd22641">
    <property type="entry name" value="C24-like"/>
    <property type="match status" value="1"/>
</dbReference>
<feature type="compositionally biased region" description="Low complexity" evidence="1">
    <location>
        <begin position="107"/>
        <end position="117"/>
    </location>
</feature>
<dbReference type="SUPFAM" id="SSF88874">
    <property type="entry name" value="Receptor-binding domain of short tail fibre protein gp12"/>
    <property type="match status" value="1"/>
</dbReference>
<evidence type="ECO:0000313" key="4">
    <source>
        <dbReference type="Proteomes" id="UP000184114"/>
    </source>
</evidence>
<dbReference type="EMBL" id="FQTY01000023">
    <property type="protein sequence ID" value="SHF15683.1"/>
    <property type="molecule type" value="Genomic_DNA"/>
</dbReference>
<protein>
    <submittedName>
        <fullName evidence="3">Microcystin-dependent protein</fullName>
    </submittedName>
</protein>
<dbReference type="Proteomes" id="UP000184114">
    <property type="component" value="Unassembled WGS sequence"/>
</dbReference>
<sequence length="183" mass="19874">MVWKPPKTDWKDNDVPTSIDFNRIEENIKENNNIAIGSGVPKGAILMWSGSNTTIPSGWALCNGINGTPDLRDRFIVGAGRAYSIGATGGEKEVKLTEAQMPKHSHTGSTSYSGSHTHTYKGFPPRQGYGIPTGSSGWYEESKNITTDSGGSHSHSFSTNTIGSDQPHENRPPYYALAFIMKL</sequence>
<dbReference type="InterPro" id="IPR053827">
    <property type="entry name" value="Gp10_C"/>
</dbReference>
<accession>A0A1M4ZCA1</accession>
<feature type="domain" description="Baseplate structural protein Gp10 C-terminal" evidence="2">
    <location>
        <begin position="84"/>
        <end position="176"/>
    </location>
</feature>
<evidence type="ECO:0000256" key="1">
    <source>
        <dbReference type="SAM" id="MobiDB-lite"/>
    </source>
</evidence>
<dbReference type="RefSeq" id="WP_072977795.1">
    <property type="nucleotide sequence ID" value="NZ_FQTY01000023.1"/>
</dbReference>
<gene>
    <name evidence="3" type="ORF">SAMN02745784_03002</name>
</gene>
<dbReference type="Pfam" id="PF21939">
    <property type="entry name" value="Gp10_C"/>
    <property type="match status" value="1"/>
</dbReference>
<name>A0A1M4ZCA1_9FIRM</name>
<reference evidence="4" key="1">
    <citation type="submission" date="2016-11" db="EMBL/GenBank/DDBJ databases">
        <authorList>
            <person name="Varghese N."/>
            <person name="Submissions S."/>
        </authorList>
    </citation>
    <scope>NUCLEOTIDE SEQUENCE [LARGE SCALE GENOMIC DNA]</scope>
    <source>
        <strain evidence="4">DSM 18095</strain>
    </source>
</reference>
<keyword evidence="4" id="KW-1185">Reference proteome</keyword>
<dbReference type="STRING" id="1123404.SAMN02745784_03002"/>
<dbReference type="AlphaFoldDB" id="A0A1M4ZCA1"/>
<evidence type="ECO:0000259" key="2">
    <source>
        <dbReference type="Pfam" id="PF21939"/>
    </source>
</evidence>
<feature type="region of interest" description="Disordered" evidence="1">
    <location>
        <begin position="102"/>
        <end position="170"/>
    </location>
</feature>
<organism evidence="3 4">
    <name type="scientific">Tissierella praeacuta DSM 18095</name>
    <dbReference type="NCBI Taxonomy" id="1123404"/>
    <lineage>
        <taxon>Bacteria</taxon>
        <taxon>Bacillati</taxon>
        <taxon>Bacillota</taxon>
        <taxon>Tissierellia</taxon>
        <taxon>Tissierellales</taxon>
        <taxon>Tissierellaceae</taxon>
        <taxon>Tissierella</taxon>
    </lineage>
</organism>